<dbReference type="Proteomes" id="UP001597403">
    <property type="component" value="Unassembled WGS sequence"/>
</dbReference>
<reference evidence="3" key="1">
    <citation type="journal article" date="2019" name="Int. J. Syst. Evol. Microbiol.">
        <title>The Global Catalogue of Microorganisms (GCM) 10K type strain sequencing project: providing services to taxonomists for standard genome sequencing and annotation.</title>
        <authorList>
            <consortium name="The Broad Institute Genomics Platform"/>
            <consortium name="The Broad Institute Genome Sequencing Center for Infectious Disease"/>
            <person name="Wu L."/>
            <person name="Ma J."/>
        </authorList>
    </citation>
    <scope>NUCLEOTIDE SEQUENCE [LARGE SCALE GENOMIC DNA]</scope>
    <source>
        <strain evidence="3">CGMCC 1.15067</strain>
    </source>
</reference>
<sequence>MNITPNASYSSTASQNSYYSPTSGDSNTFTMNNGKNAATANPATPTDNKRTDKTPAEQKLESNQEYKKELQKKETRDKELDELFDSQQKRKEEIHKQVQETLTDNGFYQLGAQNGIALTKENMDETMKSLFNKGFQIDSNEDKMTLTSKVHQMKMEISKNAYDKYVEAVYGQLNTATDNISKSKSDPTTIKTGIYSPPASMVKPILTTVGTTPGAIPSTGNASIPASEVPKPTPAPTSTPASEPVATTPTPTPAPTNTPASEPVATTP</sequence>
<dbReference type="EMBL" id="JBHUGF010000010">
    <property type="protein sequence ID" value="MFD1991611.1"/>
    <property type="molecule type" value="Genomic_DNA"/>
</dbReference>
<feature type="non-terminal residue" evidence="2">
    <location>
        <position position="268"/>
    </location>
</feature>
<keyword evidence="3" id="KW-1185">Reference proteome</keyword>
<feature type="region of interest" description="Disordered" evidence="1">
    <location>
        <begin position="1"/>
        <end position="78"/>
    </location>
</feature>
<feature type="region of interest" description="Disordered" evidence="1">
    <location>
        <begin position="211"/>
        <end position="268"/>
    </location>
</feature>
<name>A0ABW4UX85_9BACL</name>
<proteinExistence type="predicted"/>
<feature type="compositionally biased region" description="Low complexity" evidence="1">
    <location>
        <begin position="238"/>
        <end position="249"/>
    </location>
</feature>
<organism evidence="2 3">
    <name type="scientific">Paenibacillus nicotianae</name>
    <dbReference type="NCBI Taxonomy" id="1526551"/>
    <lineage>
        <taxon>Bacteria</taxon>
        <taxon>Bacillati</taxon>
        <taxon>Bacillota</taxon>
        <taxon>Bacilli</taxon>
        <taxon>Bacillales</taxon>
        <taxon>Paenibacillaceae</taxon>
        <taxon>Paenibacillus</taxon>
    </lineage>
</organism>
<protein>
    <submittedName>
        <fullName evidence="2">Uncharacterized protein</fullName>
    </submittedName>
</protein>
<evidence type="ECO:0000256" key="1">
    <source>
        <dbReference type="SAM" id="MobiDB-lite"/>
    </source>
</evidence>
<gene>
    <name evidence="2" type="ORF">ACFSGI_16710</name>
</gene>
<evidence type="ECO:0000313" key="3">
    <source>
        <dbReference type="Proteomes" id="UP001597403"/>
    </source>
</evidence>
<feature type="compositionally biased region" description="Low complexity" evidence="1">
    <location>
        <begin position="36"/>
        <end position="46"/>
    </location>
</feature>
<comment type="caution">
    <text evidence="2">The sequence shown here is derived from an EMBL/GenBank/DDBJ whole genome shotgun (WGS) entry which is preliminary data.</text>
</comment>
<evidence type="ECO:0000313" key="2">
    <source>
        <dbReference type="EMBL" id="MFD1991611.1"/>
    </source>
</evidence>
<accession>A0ABW4UX85</accession>
<feature type="compositionally biased region" description="Basic and acidic residues" evidence="1">
    <location>
        <begin position="47"/>
        <end position="78"/>
    </location>
</feature>
<feature type="compositionally biased region" description="Low complexity" evidence="1">
    <location>
        <begin position="257"/>
        <end position="268"/>
    </location>
</feature>
<feature type="compositionally biased region" description="Polar residues" evidence="1">
    <location>
        <begin position="1"/>
        <end position="35"/>
    </location>
</feature>